<evidence type="ECO:0000313" key="9">
    <source>
        <dbReference type="EMBL" id="CAL8101186.1"/>
    </source>
</evidence>
<proteinExistence type="inferred from homology"/>
<comment type="caution">
    <text evidence="9">The sequence shown here is derived from an EMBL/GenBank/DDBJ whole genome shotgun (WGS) entry which is preliminary data.</text>
</comment>
<dbReference type="PANTHER" id="PTHR14741:SF32">
    <property type="entry name" value="TRIMETHYLGUANOSINE SYNTHASE"/>
    <property type="match status" value="1"/>
</dbReference>
<comment type="catalytic activity">
    <reaction evidence="6">
        <text>a 5'-end (N(7)-methyl 5'-triphosphoguanosine)-ribonucleoside in snRNA + S-adenosyl-L-methionine = a 5'-end (N(2),N(7)-dimethyl 5'-triphosphoguanosine)-ribonucleoside in snRNA + S-adenosyl-L-homocysteine + H(+)</text>
        <dbReference type="Rhea" id="RHEA:78471"/>
        <dbReference type="Rhea" id="RHEA-COMP:19085"/>
        <dbReference type="Rhea" id="RHEA-COMP:19087"/>
        <dbReference type="ChEBI" id="CHEBI:15378"/>
        <dbReference type="ChEBI" id="CHEBI:57856"/>
        <dbReference type="ChEBI" id="CHEBI:59789"/>
        <dbReference type="ChEBI" id="CHEBI:156461"/>
        <dbReference type="ChEBI" id="CHEBI:172880"/>
    </reaction>
    <physiologicalReaction direction="left-to-right" evidence="6">
        <dbReference type="Rhea" id="RHEA:78472"/>
    </physiologicalReaction>
</comment>
<feature type="region of interest" description="Disordered" evidence="8">
    <location>
        <begin position="141"/>
        <end position="160"/>
    </location>
</feature>
<dbReference type="Proteomes" id="UP001642540">
    <property type="component" value="Unassembled WGS sequence"/>
</dbReference>
<dbReference type="EMBL" id="CAXLJM020000033">
    <property type="protein sequence ID" value="CAL8101186.1"/>
    <property type="molecule type" value="Genomic_DNA"/>
</dbReference>
<comment type="catalytic activity">
    <reaction evidence="5">
        <text>a 5'-end (N(2),N(7)-dimethyl 5'-triphosphoguanosine)-ribonucleoside in snRNA + S-adenosyl-L-methionine = a 5'-end (N(2),N(2),N(7)-trimethyl 5'-triphosphoguanosine)-ribonucleoside in snRNA + S-adenosyl-L-homocysteine + H(+)</text>
        <dbReference type="Rhea" id="RHEA:78479"/>
        <dbReference type="Rhea" id="RHEA-COMP:19087"/>
        <dbReference type="Rhea" id="RHEA-COMP:19089"/>
        <dbReference type="ChEBI" id="CHEBI:15378"/>
        <dbReference type="ChEBI" id="CHEBI:57856"/>
        <dbReference type="ChEBI" id="CHEBI:59789"/>
        <dbReference type="ChEBI" id="CHEBI:167623"/>
        <dbReference type="ChEBI" id="CHEBI:172880"/>
    </reaction>
    <physiologicalReaction direction="left-to-right" evidence="5">
        <dbReference type="Rhea" id="RHEA:78480"/>
    </physiologicalReaction>
</comment>
<organism evidence="9 10">
    <name type="scientific">Orchesella dallaii</name>
    <dbReference type="NCBI Taxonomy" id="48710"/>
    <lineage>
        <taxon>Eukaryota</taxon>
        <taxon>Metazoa</taxon>
        <taxon>Ecdysozoa</taxon>
        <taxon>Arthropoda</taxon>
        <taxon>Hexapoda</taxon>
        <taxon>Collembola</taxon>
        <taxon>Entomobryomorpha</taxon>
        <taxon>Entomobryoidea</taxon>
        <taxon>Orchesellidae</taxon>
        <taxon>Orchesellinae</taxon>
        <taxon>Orchesella</taxon>
    </lineage>
</organism>
<evidence type="ECO:0000313" key="10">
    <source>
        <dbReference type="Proteomes" id="UP001642540"/>
    </source>
</evidence>
<evidence type="ECO:0000256" key="7">
    <source>
        <dbReference type="ARBA" id="ARBA00049790"/>
    </source>
</evidence>
<dbReference type="CDD" id="cd02440">
    <property type="entry name" value="AdoMet_MTases"/>
    <property type="match status" value="1"/>
</dbReference>
<dbReference type="PANTHER" id="PTHR14741">
    <property type="entry name" value="S-ADENOSYLMETHIONINE-DEPENDENT METHYLTRANSFERASE RELATED"/>
    <property type="match status" value="1"/>
</dbReference>
<dbReference type="InterPro" id="IPR019012">
    <property type="entry name" value="RNA_cap_Gua-N2-MeTrfase"/>
</dbReference>
<dbReference type="SUPFAM" id="SSF53335">
    <property type="entry name" value="S-adenosyl-L-methionine-dependent methyltransferases"/>
    <property type="match status" value="1"/>
</dbReference>
<dbReference type="InterPro" id="IPR029063">
    <property type="entry name" value="SAM-dependent_MTases_sf"/>
</dbReference>
<comment type="catalytic activity">
    <reaction evidence="4">
        <text>a 5'-end (N(7)-methyl 5'-triphosphoguanosine)-ribonucleoside in snoRNA + S-adenosyl-L-methionine = a 5'-end (N(2),N(7)-dimethyl 5'-triphosphoguanosine)-ribonucleoside in snoRNA + S-adenosyl-L-homocysteine + H(+)</text>
        <dbReference type="Rhea" id="RHEA:78475"/>
        <dbReference type="Rhea" id="RHEA-COMP:19086"/>
        <dbReference type="Rhea" id="RHEA-COMP:19088"/>
        <dbReference type="ChEBI" id="CHEBI:15378"/>
        <dbReference type="ChEBI" id="CHEBI:57856"/>
        <dbReference type="ChEBI" id="CHEBI:59789"/>
        <dbReference type="ChEBI" id="CHEBI:156461"/>
        <dbReference type="ChEBI" id="CHEBI:172880"/>
    </reaction>
    <physiologicalReaction direction="left-to-right" evidence="4">
        <dbReference type="Rhea" id="RHEA:78476"/>
    </physiologicalReaction>
</comment>
<comment type="catalytic activity">
    <reaction evidence="3">
        <text>a 5'-end (N(2),N(7)-dimethyl 5'-triphosphoguanosine)-ribonucleoside in snoRNA + S-adenosyl-L-methionine = a 5'-end (N(2),N(2),N(7)-trimethyl 5'-triphosphoguanosine)-ribonucleoside in snoRNA + S-adenosyl-L-homocysteine + H(+)</text>
        <dbReference type="Rhea" id="RHEA:78507"/>
        <dbReference type="Rhea" id="RHEA-COMP:19088"/>
        <dbReference type="Rhea" id="RHEA-COMP:19090"/>
        <dbReference type="ChEBI" id="CHEBI:15378"/>
        <dbReference type="ChEBI" id="CHEBI:57856"/>
        <dbReference type="ChEBI" id="CHEBI:59789"/>
        <dbReference type="ChEBI" id="CHEBI:167623"/>
        <dbReference type="ChEBI" id="CHEBI:172880"/>
    </reaction>
    <physiologicalReaction direction="left-to-right" evidence="3">
        <dbReference type="Rhea" id="RHEA:78508"/>
    </physiologicalReaction>
</comment>
<name>A0ABP1QFC2_9HEXA</name>
<reference evidence="9 10" key="1">
    <citation type="submission" date="2024-08" db="EMBL/GenBank/DDBJ databases">
        <authorList>
            <person name="Cucini C."/>
            <person name="Frati F."/>
        </authorList>
    </citation>
    <scope>NUCLEOTIDE SEQUENCE [LARGE SCALE GENOMIC DNA]</scope>
</reference>
<evidence type="ECO:0000256" key="4">
    <source>
        <dbReference type="ARBA" id="ARBA00048740"/>
    </source>
</evidence>
<keyword evidence="10" id="KW-1185">Reference proteome</keyword>
<evidence type="ECO:0000256" key="5">
    <source>
        <dbReference type="ARBA" id="ARBA00048763"/>
    </source>
</evidence>
<evidence type="ECO:0000256" key="1">
    <source>
        <dbReference type="ARBA" id="ARBA00018517"/>
    </source>
</evidence>
<dbReference type="Pfam" id="PF09445">
    <property type="entry name" value="Methyltransf_15"/>
    <property type="match status" value="1"/>
</dbReference>
<evidence type="ECO:0000256" key="3">
    <source>
        <dbReference type="ARBA" id="ARBA00047418"/>
    </source>
</evidence>
<feature type="compositionally biased region" description="Low complexity" evidence="8">
    <location>
        <begin position="1"/>
        <end position="24"/>
    </location>
</feature>
<evidence type="ECO:0000256" key="8">
    <source>
        <dbReference type="SAM" id="MobiDB-lite"/>
    </source>
</evidence>
<sequence>MSTSPSPGIGFFSGSSSDASCDSDSNLHPENHQCDEDDFQTAWKDFWSKNGEKLTWEAWIKKYGDYVDPDFNILSSYTKSNLNSEKEAQALLEEESLPSAELSWKQKWAEHVDELYATIYYTFFNDQWLPSLEKMKIAKVEHSRKKKGGKNKKKKKNRRQSGVNIAELPVELQLREDLHKYWAQRFELFSRFNAGIQLDAESWFSVTPEVIAAHTAKRCQTDGTILDAFCGCGGNTIQFAKRCGKVIAIDIDPQKIEYCKHNARIYGVEDKIEFIVGDFTQLASSLKADVVFLSPPWGGPLYSSLEKFDIKAMIPGDGETLFQLARKISPNIAYFLPRNVDFDQVTKLAGEGNYVDIESNLHRGKRKAVTAYFGNLVKV</sequence>
<feature type="compositionally biased region" description="Basic residues" evidence="8">
    <location>
        <begin position="142"/>
        <end position="159"/>
    </location>
</feature>
<protein>
    <recommendedName>
        <fullName evidence="1">Trimethylguanosine synthase</fullName>
    </recommendedName>
    <alternativeName>
        <fullName evidence="7">Cap-specific guanine-N(2) methyltransferase</fullName>
    </alternativeName>
</protein>
<accession>A0ABP1QFC2</accession>
<evidence type="ECO:0000256" key="2">
    <source>
        <dbReference type="ARBA" id="ARBA00025783"/>
    </source>
</evidence>
<gene>
    <name evidence="9" type="ORF">ODALV1_LOCUS10757</name>
</gene>
<evidence type="ECO:0000256" key="6">
    <source>
        <dbReference type="ARBA" id="ARBA00049075"/>
    </source>
</evidence>
<feature type="region of interest" description="Disordered" evidence="8">
    <location>
        <begin position="1"/>
        <end position="33"/>
    </location>
</feature>
<comment type="similarity">
    <text evidence="2">Belongs to the methyltransferase superfamily. Trimethylguanosine synthase family.</text>
</comment>
<dbReference type="Gene3D" id="3.40.50.150">
    <property type="entry name" value="Vaccinia Virus protein VP39"/>
    <property type="match status" value="1"/>
</dbReference>